<dbReference type="RefSeq" id="WP_116093940.1">
    <property type="nucleotide sequence ID" value="NZ_QKXN01000089.1"/>
</dbReference>
<evidence type="ECO:0000259" key="8">
    <source>
        <dbReference type="Pfam" id="PF01321"/>
    </source>
</evidence>
<keyword evidence="9" id="KW-0645">Protease</keyword>
<dbReference type="InterPro" id="IPR000587">
    <property type="entry name" value="Creatinase_N"/>
</dbReference>
<dbReference type="InterPro" id="IPR001131">
    <property type="entry name" value="Peptidase_M24B_aminopep-P_CS"/>
</dbReference>
<dbReference type="InterPro" id="IPR050659">
    <property type="entry name" value="Peptidase_M24B"/>
</dbReference>
<dbReference type="Gene3D" id="3.40.350.10">
    <property type="entry name" value="Creatinase/prolidase N-terminal domain"/>
    <property type="match status" value="1"/>
</dbReference>
<organism evidence="9 10">
    <name type="scientific">Staphylococcus felis</name>
    <dbReference type="NCBI Taxonomy" id="46127"/>
    <lineage>
        <taxon>Bacteria</taxon>
        <taxon>Bacillati</taxon>
        <taxon>Bacillota</taxon>
        <taxon>Bacilli</taxon>
        <taxon>Bacillales</taxon>
        <taxon>Staphylococcaceae</taxon>
        <taxon>Staphylococcus</taxon>
    </lineage>
</organism>
<feature type="domain" description="Creatinase N-terminal" evidence="8">
    <location>
        <begin position="4"/>
        <end position="129"/>
    </location>
</feature>
<dbReference type="CDD" id="cd01092">
    <property type="entry name" value="APP-like"/>
    <property type="match status" value="1"/>
</dbReference>
<keyword evidence="3 6" id="KW-0479">Metal-binding</keyword>
<evidence type="ECO:0000256" key="6">
    <source>
        <dbReference type="RuleBase" id="RU000590"/>
    </source>
</evidence>
<comment type="caution">
    <text evidence="9">The sequence shown here is derived from an EMBL/GenBank/DDBJ whole genome shotgun (WGS) entry which is preliminary data.</text>
</comment>
<evidence type="ECO:0000259" key="7">
    <source>
        <dbReference type="Pfam" id="PF00557"/>
    </source>
</evidence>
<dbReference type="PANTHER" id="PTHR46112">
    <property type="entry name" value="AMINOPEPTIDASE"/>
    <property type="match status" value="1"/>
</dbReference>
<dbReference type="PANTHER" id="PTHR46112:SF10">
    <property type="entry name" value="DIPEPTIDASE YKVY-RELATED"/>
    <property type="match status" value="1"/>
</dbReference>
<proteinExistence type="inferred from homology"/>
<keyword evidence="9" id="KW-0031">Aminopeptidase</keyword>
<protein>
    <submittedName>
        <fullName evidence="9">Aminopeptidase P family protein</fullName>
    </submittedName>
</protein>
<dbReference type="AlphaFoldDB" id="A0A3E0IRA9"/>
<dbReference type="Pfam" id="PF00557">
    <property type="entry name" value="Peptidase_M24"/>
    <property type="match status" value="1"/>
</dbReference>
<dbReference type="GO" id="GO:0046872">
    <property type="term" value="F:metal ion binding"/>
    <property type="evidence" value="ECO:0007669"/>
    <property type="project" value="UniProtKB-KW"/>
</dbReference>
<dbReference type="GO" id="GO:0004177">
    <property type="term" value="F:aminopeptidase activity"/>
    <property type="evidence" value="ECO:0007669"/>
    <property type="project" value="UniProtKB-KW"/>
</dbReference>
<comment type="similarity">
    <text evidence="2 6">Belongs to the peptidase M24B family.</text>
</comment>
<sequence length="351" mass="39881">MQSERLLDTLAHFDADAIWVTHPTNVYYLTGFHSDPHERLLAYLITKSGKEFLICPQLDVEEAKKTSFKGNIIGYLDTESPYHKINETFSHLLIEEEHLTVKRYHEIKQAFDVQQFSNIDDTLKRFRNIKTANELDILRKAAEYADQCIDIGVRFLKEGVSEREVVNHIEHTIKDFGINEMSFDTMVLFGDHAAAPHGVPGDRKLSKNEYVLFDLGVVYQHYCSDITRTVPFGEPDQKAKDIYNIVLKAEQEAIALVKPGITIKELDDKARGIIEASGYGDYFPHRLGHGLGLDVHEFPDISHSNTQQLEEGMVFTIEPGIYVPDVAGVRIEDDICVTKDGCEVLTHYPKS</sequence>
<dbReference type="OrthoDB" id="9806388at2"/>
<keyword evidence="5" id="KW-0464">Manganese</keyword>
<dbReference type="InterPro" id="IPR029149">
    <property type="entry name" value="Creatin/AminoP/Spt16_N"/>
</dbReference>
<comment type="cofactor">
    <cofactor evidence="1">
        <name>Mn(2+)</name>
        <dbReference type="ChEBI" id="CHEBI:29035"/>
    </cofactor>
</comment>
<evidence type="ECO:0000313" key="10">
    <source>
        <dbReference type="Proteomes" id="UP000256562"/>
    </source>
</evidence>
<dbReference type="Proteomes" id="UP000256562">
    <property type="component" value="Unassembled WGS sequence"/>
</dbReference>
<feature type="domain" description="Peptidase M24" evidence="7">
    <location>
        <begin position="137"/>
        <end position="339"/>
    </location>
</feature>
<evidence type="ECO:0000256" key="1">
    <source>
        <dbReference type="ARBA" id="ARBA00001936"/>
    </source>
</evidence>
<evidence type="ECO:0000256" key="4">
    <source>
        <dbReference type="ARBA" id="ARBA00022801"/>
    </source>
</evidence>
<keyword evidence="4" id="KW-0378">Hydrolase</keyword>
<dbReference type="SUPFAM" id="SSF53092">
    <property type="entry name" value="Creatinase/prolidase N-terminal domain"/>
    <property type="match status" value="1"/>
</dbReference>
<gene>
    <name evidence="9" type="ORF">DOS83_03500</name>
</gene>
<dbReference type="PROSITE" id="PS00491">
    <property type="entry name" value="PROLINE_PEPTIDASE"/>
    <property type="match status" value="1"/>
</dbReference>
<evidence type="ECO:0000256" key="2">
    <source>
        <dbReference type="ARBA" id="ARBA00008766"/>
    </source>
</evidence>
<accession>A0A3E0IRA9</accession>
<reference evidence="9 10" key="1">
    <citation type="journal article" date="2018" name="Vet. Microbiol.">
        <title>Characterisation of Staphylococcus felis isolated from cats using whole genome sequencing.</title>
        <authorList>
            <person name="Worthing K."/>
            <person name="Pang S."/>
            <person name="Trott D.J."/>
            <person name="Abraham S."/>
            <person name="Coombs G.W."/>
            <person name="Jordan D."/>
            <person name="McIntyre L."/>
            <person name="Davies M.R."/>
            <person name="Norris J."/>
        </authorList>
    </citation>
    <scope>NUCLEOTIDE SEQUENCE [LARGE SCALE GENOMIC DNA]</scope>
    <source>
        <strain evidence="9 10">F9</strain>
    </source>
</reference>
<dbReference type="Pfam" id="PF01321">
    <property type="entry name" value="Creatinase_N"/>
    <property type="match status" value="1"/>
</dbReference>
<dbReference type="InterPro" id="IPR000994">
    <property type="entry name" value="Pept_M24"/>
</dbReference>
<dbReference type="EMBL" id="QKXQ01000146">
    <property type="protein sequence ID" value="REH98444.1"/>
    <property type="molecule type" value="Genomic_DNA"/>
</dbReference>
<dbReference type="InterPro" id="IPR036005">
    <property type="entry name" value="Creatinase/aminopeptidase-like"/>
</dbReference>
<name>A0A3E0IRA9_9STAP</name>
<dbReference type="SUPFAM" id="SSF55920">
    <property type="entry name" value="Creatinase/aminopeptidase"/>
    <property type="match status" value="1"/>
</dbReference>
<evidence type="ECO:0000313" key="9">
    <source>
        <dbReference type="EMBL" id="REH98444.1"/>
    </source>
</evidence>
<evidence type="ECO:0000256" key="5">
    <source>
        <dbReference type="ARBA" id="ARBA00023211"/>
    </source>
</evidence>
<evidence type="ECO:0000256" key="3">
    <source>
        <dbReference type="ARBA" id="ARBA00022723"/>
    </source>
</evidence>
<dbReference type="Gene3D" id="3.90.230.10">
    <property type="entry name" value="Creatinase/methionine aminopeptidase superfamily"/>
    <property type="match status" value="1"/>
</dbReference>
<dbReference type="FunFam" id="3.90.230.10:FF:000014">
    <property type="entry name" value="Aminopeptidase P family protein"/>
    <property type="match status" value="1"/>
</dbReference>